<feature type="domain" description="DUF1549" evidence="1">
    <location>
        <begin position="76"/>
        <end position="281"/>
    </location>
</feature>
<dbReference type="PANTHER" id="PTHR35889">
    <property type="entry name" value="CYCLOINULO-OLIGOSACCHARIDE FRUCTANOTRANSFERASE-RELATED"/>
    <property type="match status" value="1"/>
</dbReference>
<dbReference type="PANTHER" id="PTHR35889:SF3">
    <property type="entry name" value="F-BOX DOMAIN-CONTAINING PROTEIN"/>
    <property type="match status" value="1"/>
</dbReference>
<dbReference type="EMBL" id="CP155447">
    <property type="protein sequence ID" value="XBH01176.1"/>
    <property type="molecule type" value="Genomic_DNA"/>
</dbReference>
<evidence type="ECO:0000313" key="3">
    <source>
        <dbReference type="EMBL" id="XBH01176.1"/>
    </source>
</evidence>
<protein>
    <submittedName>
        <fullName evidence="3">DUF1549 and DUF1553 domain-containing protein</fullName>
    </submittedName>
</protein>
<dbReference type="Pfam" id="PF07587">
    <property type="entry name" value="PSD1"/>
    <property type="match status" value="1"/>
</dbReference>
<reference evidence="3" key="1">
    <citation type="submission" date="2024-05" db="EMBL/GenBank/DDBJ databases">
        <title>Planctomycetes of the genus Singulisphaera possess chitinolytic capabilities.</title>
        <authorList>
            <person name="Ivanova A."/>
        </authorList>
    </citation>
    <scope>NUCLEOTIDE SEQUENCE</scope>
    <source>
        <strain evidence="3">Ch08T</strain>
    </source>
</reference>
<accession>A0AAU7C7F2</accession>
<dbReference type="RefSeq" id="WP_406693867.1">
    <property type="nucleotide sequence ID" value="NZ_CP155447.1"/>
</dbReference>
<dbReference type="InterPro" id="IPR022655">
    <property type="entry name" value="DUF1553"/>
</dbReference>
<evidence type="ECO:0000259" key="2">
    <source>
        <dbReference type="Pfam" id="PF07587"/>
    </source>
</evidence>
<dbReference type="AlphaFoldDB" id="A0AAU7C7F2"/>
<name>A0AAU7C7F2_9BACT</name>
<feature type="domain" description="DUF1553" evidence="2">
    <location>
        <begin position="461"/>
        <end position="719"/>
    </location>
</feature>
<dbReference type="Pfam" id="PF07583">
    <property type="entry name" value="PSCyt2"/>
    <property type="match status" value="1"/>
</dbReference>
<proteinExistence type="predicted"/>
<evidence type="ECO:0000259" key="1">
    <source>
        <dbReference type="Pfam" id="PF07583"/>
    </source>
</evidence>
<dbReference type="InterPro" id="IPR011444">
    <property type="entry name" value="DUF1549"/>
</dbReference>
<organism evidence="3">
    <name type="scientific">Singulisphaera sp. Ch08</name>
    <dbReference type="NCBI Taxonomy" id="3120278"/>
    <lineage>
        <taxon>Bacteria</taxon>
        <taxon>Pseudomonadati</taxon>
        <taxon>Planctomycetota</taxon>
        <taxon>Planctomycetia</taxon>
        <taxon>Isosphaerales</taxon>
        <taxon>Isosphaeraceae</taxon>
        <taxon>Singulisphaera</taxon>
    </lineage>
</organism>
<gene>
    <name evidence="3" type="ORF">V5E97_22790</name>
</gene>
<sequence length="744" mass="83625">MTWNRLRRPSLVLLLLTALGGIGFVLRADEPSSSTRDGTPLKEKAITQEDREHWAFIPPSRPELPEVLDKQWGRNPIDRFVLAQLEENGLAHAPEADRPTLLRRVTFDLTGLPPTPAELDAFLDDPAPLAFERVVDRLLASPQYGERWAQHWLDLARYADTDGFEFDQARPDAWRYRDWVVGALNADMPYDEFVRRQLAGDEIDPDDPQSFVATGFNRCYPDMVDLNDQKLRRQNALNDITETTGLVFLGLTIGCARCHDHKFDPIRLSDFYRLQAFFTPARFRDDYPVAPASVRHENERQVAAWAADLAALEAAILALEIPLRKQLSLGLRATVTDEVVSAYHKPAAERTPQEVKLLFDTLEKDRRIKSEVFGLLLGPDLASIRTRLRARLGVVQKSAPAALPQARGLDEVGTSAPPTHLLRRGDFYNQGPEIDPGFPAVLASRASQIPVIQPNARSTGRRTKLAEWLLESRNPLTGRVMVNRIWQRHFGRGIVATASDFGMMGAEPSHPELLDWLATEFVARGWSLKAMHRLMLTSATYRQSSRNDPTAFQADPENSLLWRHARQRLDGEAIRDALLAVSNQLNRELGGPCVFPELPAELTKLSSHGAVWPVSRNREDQNRRSLYVFVRRNLRYPFFEAFDRPDTNASCPVRSVTTIAPQALSLMNSKLALDAARGLASRIARDAGPNPDARIGLAYRLALGRTPRPEESELARRFLGPETKESLTGFCLALLNVNEFVYVD</sequence>